<dbReference type="GeneID" id="92083777"/>
<dbReference type="RefSeq" id="XP_066692953.1">
    <property type="nucleotide sequence ID" value="XM_066850715.1"/>
</dbReference>
<proteinExistence type="predicted"/>
<gene>
    <name evidence="2" type="ORF">PG986_014493</name>
</gene>
<dbReference type="InterPro" id="IPR039304">
    <property type="entry name" value="DNAAF3"/>
</dbReference>
<dbReference type="PANTHER" id="PTHR22118">
    <property type="entry name" value="DYNEIN ASSEMBLY FACTOR 3, AXONEMAL"/>
    <property type="match status" value="1"/>
</dbReference>
<evidence type="ECO:0000259" key="1">
    <source>
        <dbReference type="Pfam" id="PF14737"/>
    </source>
</evidence>
<accession>A0ABR1PT52</accession>
<dbReference type="EMBL" id="JAQQWE010000010">
    <property type="protein sequence ID" value="KAK7937625.1"/>
    <property type="molecule type" value="Genomic_DNA"/>
</dbReference>
<dbReference type="InterPro" id="IPR027974">
    <property type="entry name" value="DUF4470"/>
</dbReference>
<evidence type="ECO:0000313" key="2">
    <source>
        <dbReference type="EMBL" id="KAK7937625.1"/>
    </source>
</evidence>
<organism evidence="2 3">
    <name type="scientific">Apiospora aurea</name>
    <dbReference type="NCBI Taxonomy" id="335848"/>
    <lineage>
        <taxon>Eukaryota</taxon>
        <taxon>Fungi</taxon>
        <taxon>Dikarya</taxon>
        <taxon>Ascomycota</taxon>
        <taxon>Pezizomycotina</taxon>
        <taxon>Sordariomycetes</taxon>
        <taxon>Xylariomycetidae</taxon>
        <taxon>Amphisphaeriales</taxon>
        <taxon>Apiosporaceae</taxon>
        <taxon>Apiospora</taxon>
    </lineage>
</organism>
<sequence length="526" mass="59149">MAAPQFPCANWDPNGIDCKEAGTFGCSGCLLVAIPLGKGSWQPAWVAENRQPAFIRGGVGESFGANKYLWGNVPALDVLQLESNEGNEYKRELNLLFAASGDLRNVIQTIAQLPSIYNYPLKIAINDRDLDIVARNLIILLTALVTQDIDETADCIIHIWYSALIRKSDLNFLQGKIRPLFEGVCEKIKDKAAKCLLGKTWTFGARSLRVVLEKASWDKLLAYLEVPAGLTPERACQLRTGITLADSRKDYRNRNLLLHPPPHRIAIYQFRKYGLLLPFGSSRLAFQEPNPTFFQTAGTWPMKDNADPLHGWPSSKVAQTFSGSATADVYGKLFYYLRALFRTFLGRLSSSSMSFQLFQVDVMDLPGHLGNETFSRIESSLDNKHATLLTLFMNAVHETMTDQDKLFEMTLNSPVTKRLLQYLPPKRRPTSPYDPELVKVSLARDIVSTYDHVFDRYVKEHNLDKLAALLGAGMKSRHTIVDKWPYRLKLHPGQPGAQAEFDSLMAGGVSSKECYTEWERSHQIET</sequence>
<feature type="domain" description="DUF4470" evidence="1">
    <location>
        <begin position="69"/>
        <end position="165"/>
    </location>
</feature>
<dbReference type="Proteomes" id="UP001391051">
    <property type="component" value="Unassembled WGS sequence"/>
</dbReference>
<protein>
    <recommendedName>
        <fullName evidence="1">DUF4470 domain-containing protein</fullName>
    </recommendedName>
</protein>
<keyword evidence="3" id="KW-1185">Reference proteome</keyword>
<dbReference type="Pfam" id="PF14737">
    <property type="entry name" value="DUF4470"/>
    <property type="match status" value="1"/>
</dbReference>
<reference evidence="2 3" key="1">
    <citation type="submission" date="2023-01" db="EMBL/GenBank/DDBJ databases">
        <title>Analysis of 21 Apiospora genomes using comparative genomics revels a genus with tremendous synthesis potential of carbohydrate active enzymes and secondary metabolites.</title>
        <authorList>
            <person name="Sorensen T."/>
        </authorList>
    </citation>
    <scope>NUCLEOTIDE SEQUENCE [LARGE SCALE GENOMIC DNA]</scope>
    <source>
        <strain evidence="2 3">CBS 24483</strain>
    </source>
</reference>
<comment type="caution">
    <text evidence="2">The sequence shown here is derived from an EMBL/GenBank/DDBJ whole genome shotgun (WGS) entry which is preliminary data.</text>
</comment>
<dbReference type="PANTHER" id="PTHR22118:SF14">
    <property type="entry name" value="DYNEIN AXONEMAL ASSEMBLY FACTOR 3"/>
    <property type="match status" value="1"/>
</dbReference>
<evidence type="ECO:0000313" key="3">
    <source>
        <dbReference type="Proteomes" id="UP001391051"/>
    </source>
</evidence>
<name>A0ABR1PT52_9PEZI</name>